<name>A0AB94IJ52_9BACI</name>
<evidence type="ECO:0000313" key="2">
    <source>
        <dbReference type="EMBL" id="ETI67121.1"/>
    </source>
</evidence>
<evidence type="ECO:0000259" key="1">
    <source>
        <dbReference type="Pfam" id="PF12867"/>
    </source>
</evidence>
<dbReference type="InterPro" id="IPR024775">
    <property type="entry name" value="DinB-like"/>
</dbReference>
<dbReference type="Proteomes" id="UP000018877">
    <property type="component" value="Unassembled WGS sequence"/>
</dbReference>
<dbReference type="RefSeq" id="WP_024030056.1">
    <property type="nucleotide sequence ID" value="NZ_ALAN01000105.1"/>
</dbReference>
<dbReference type="AlphaFoldDB" id="A0AB94IJ52"/>
<gene>
    <name evidence="2" type="ORF">BAVI_19439</name>
</gene>
<sequence>MTYDMQGKFLSTIKKVEDYKKLPESVLTKPIKENKWPIREIIGHLFYWDKYNLENMVPEMTNQAILPSFPNHDSYNADAINYINRFESAEKVIEAFVITRKELTSKLRNINANITFSIQGEPKIFNINSFVEIFLEHDLHHLNQIEVFLEQNQL</sequence>
<dbReference type="SUPFAM" id="SSF109854">
    <property type="entry name" value="DinB/YfiT-like putative metalloenzymes"/>
    <property type="match status" value="1"/>
</dbReference>
<dbReference type="InterPro" id="IPR034660">
    <property type="entry name" value="DinB/YfiT-like"/>
</dbReference>
<dbReference type="EMBL" id="ALAN01000105">
    <property type="protein sequence ID" value="ETI67121.1"/>
    <property type="molecule type" value="Genomic_DNA"/>
</dbReference>
<dbReference type="Pfam" id="PF12867">
    <property type="entry name" value="DinB_2"/>
    <property type="match status" value="1"/>
</dbReference>
<comment type="caution">
    <text evidence="2">The sequence shown here is derived from an EMBL/GenBank/DDBJ whole genome shotgun (WGS) entry which is preliminary data.</text>
</comment>
<reference evidence="2 3" key="1">
    <citation type="journal article" date="2014" name="Environ. Microbiol.">
        <title>The nitrate-ammonifying and nosZ-carrying bacterium Bacillus vireti is a potent source and sink for nitric and nitrous oxide under high nitrate conditions.</title>
        <authorList>
            <person name="Mania D."/>
            <person name="Heylen K."/>
            <person name="van Spanning R.J."/>
            <person name="Frostegard A."/>
        </authorList>
    </citation>
    <scope>NUCLEOTIDE SEQUENCE [LARGE SCALE GENOMIC DNA]</scope>
    <source>
        <strain evidence="2 3">LMG 21834</strain>
    </source>
</reference>
<proteinExistence type="predicted"/>
<keyword evidence="3" id="KW-1185">Reference proteome</keyword>
<feature type="domain" description="DinB-like" evidence="1">
    <location>
        <begin position="21"/>
        <end position="145"/>
    </location>
</feature>
<evidence type="ECO:0000313" key="3">
    <source>
        <dbReference type="Proteomes" id="UP000018877"/>
    </source>
</evidence>
<accession>A0AB94IJ52</accession>
<protein>
    <recommendedName>
        <fullName evidence="1">DinB-like domain-containing protein</fullName>
    </recommendedName>
</protein>
<dbReference type="Gene3D" id="1.20.120.450">
    <property type="entry name" value="dinb family like domain"/>
    <property type="match status" value="1"/>
</dbReference>
<organism evidence="2 3">
    <name type="scientific">Neobacillus vireti LMG 21834</name>
    <dbReference type="NCBI Taxonomy" id="1131730"/>
    <lineage>
        <taxon>Bacteria</taxon>
        <taxon>Bacillati</taxon>
        <taxon>Bacillota</taxon>
        <taxon>Bacilli</taxon>
        <taxon>Bacillales</taxon>
        <taxon>Bacillaceae</taxon>
        <taxon>Neobacillus</taxon>
    </lineage>
</organism>